<reference evidence="2" key="1">
    <citation type="journal article" date="2019" name="Int. J. Syst. Evol. Microbiol.">
        <title>The Global Catalogue of Microorganisms (GCM) 10K type strain sequencing project: providing services to taxonomists for standard genome sequencing and annotation.</title>
        <authorList>
            <consortium name="The Broad Institute Genomics Platform"/>
            <consortium name="The Broad Institute Genome Sequencing Center for Infectious Disease"/>
            <person name="Wu L."/>
            <person name="Ma J."/>
        </authorList>
    </citation>
    <scope>NUCLEOTIDE SEQUENCE [LARGE SCALE GENOMIC DNA]</scope>
    <source>
        <strain evidence="2">CECT 7956</strain>
    </source>
</reference>
<evidence type="ECO:0008006" key="3">
    <source>
        <dbReference type="Google" id="ProtNLM"/>
    </source>
</evidence>
<protein>
    <recommendedName>
        <fullName evidence="3">DUF1566 domain-containing protein</fullName>
    </recommendedName>
</protein>
<evidence type="ECO:0000313" key="2">
    <source>
        <dbReference type="Proteomes" id="UP001595616"/>
    </source>
</evidence>
<proteinExistence type="predicted"/>
<sequence length="305" mass="33386">MRAIYLFIMFFLIGKVTCGQDLEVTGKIKSKTIDPTGLTNPIVKINSDGTLAAASANDYLFEPYIKCPGDTLYISTNNYLIVPGLCAANPTPLSVQARLDTAETPFQIYQSNNLLLDSLYGKTYEGGLIFYLNTTTGTGMVCTDNDILNQAGGSSHWGYWNFMGSLTGVSTSSSNGAGQANTTNIMTKYNSESFAYINDFAAKNCNDLIINGKSDWYLPSNDELIELFNNLYNNPIVTSGNFNQSQYGVIYWSSTIGPGGFYGHRFGEVPPAPGITRIQVAADYQHFPPTEFNIPSLKVRAVRSF</sequence>
<gene>
    <name evidence="1" type="ORF">ACFOOI_11525</name>
</gene>
<name>A0ABV7YYL4_9BACT</name>
<dbReference type="EMBL" id="JBHRYQ010000001">
    <property type="protein sequence ID" value="MFC3811283.1"/>
    <property type="molecule type" value="Genomic_DNA"/>
</dbReference>
<evidence type="ECO:0000313" key="1">
    <source>
        <dbReference type="EMBL" id="MFC3811283.1"/>
    </source>
</evidence>
<organism evidence="1 2">
    <name type="scientific">Lacihabitans lacunae</name>
    <dbReference type="NCBI Taxonomy" id="1028214"/>
    <lineage>
        <taxon>Bacteria</taxon>
        <taxon>Pseudomonadati</taxon>
        <taxon>Bacteroidota</taxon>
        <taxon>Cytophagia</taxon>
        <taxon>Cytophagales</taxon>
        <taxon>Leadbetterellaceae</taxon>
        <taxon>Lacihabitans</taxon>
    </lineage>
</organism>
<accession>A0ABV7YYL4</accession>
<keyword evidence="2" id="KW-1185">Reference proteome</keyword>
<dbReference type="Proteomes" id="UP001595616">
    <property type="component" value="Unassembled WGS sequence"/>
</dbReference>
<comment type="caution">
    <text evidence="1">The sequence shown here is derived from an EMBL/GenBank/DDBJ whole genome shotgun (WGS) entry which is preliminary data.</text>
</comment>
<dbReference type="RefSeq" id="WP_379838124.1">
    <property type="nucleotide sequence ID" value="NZ_JBHRYQ010000001.1"/>
</dbReference>